<dbReference type="InterPro" id="IPR051441">
    <property type="entry name" value="SelW_related"/>
</dbReference>
<dbReference type="GO" id="GO:0005829">
    <property type="term" value="C:cytosol"/>
    <property type="evidence" value="ECO:0007669"/>
    <property type="project" value="UniProtKB-SubCell"/>
</dbReference>
<evidence type="ECO:0000256" key="2">
    <source>
        <dbReference type="ARBA" id="ARBA00004514"/>
    </source>
</evidence>
<comment type="similarity">
    <text evidence="13">Belongs to the SelWTH family.</text>
</comment>
<evidence type="ECO:0000256" key="13">
    <source>
        <dbReference type="ARBA" id="ARBA00060789"/>
    </source>
</evidence>
<name>B7FNM1_DROME</name>
<dbReference type="EMBL" id="BT053711">
    <property type="protein sequence ID" value="ACK77629.1"/>
    <property type="molecule type" value="mRNA"/>
</dbReference>
<evidence type="ECO:0000256" key="11">
    <source>
        <dbReference type="ARBA" id="ARBA00023289"/>
    </source>
</evidence>
<comment type="function">
    <text evidence="12">Increases cell migration by inducing filopodia formation at the leading edge of migrating cells. Plays a role in regulation of apoptosis, possibly through control of CASP3. May be involved in a redox-related process.</text>
</comment>
<evidence type="ECO:0000256" key="12">
    <source>
        <dbReference type="ARBA" id="ARBA00055778"/>
    </source>
</evidence>
<evidence type="ECO:0000256" key="4">
    <source>
        <dbReference type="ARBA" id="ARBA00022490"/>
    </source>
</evidence>
<dbReference type="OrthoDB" id="5962009at2759"/>
<evidence type="ECO:0000256" key="1">
    <source>
        <dbReference type="ARBA" id="ARBA00004342"/>
    </source>
</evidence>
<dbReference type="GO" id="GO:0005886">
    <property type="term" value="C:plasma membrane"/>
    <property type="evidence" value="ECO:0007669"/>
    <property type="project" value="UniProtKB-SubCell"/>
</dbReference>
<protein>
    <recommendedName>
        <fullName evidence="15">Migration and invasion enhancer 1</fullName>
    </recommendedName>
</protein>
<evidence type="ECO:0000256" key="3">
    <source>
        <dbReference type="ARBA" id="ARBA00022475"/>
    </source>
</evidence>
<proteinExistence type="evidence at transcript level"/>
<evidence type="ECO:0000256" key="10">
    <source>
        <dbReference type="ARBA" id="ARBA00023288"/>
    </source>
</evidence>
<reference evidence="16" key="1">
    <citation type="submission" date="2008-12" db="EMBL/GenBank/DDBJ databases">
        <authorList>
            <person name="Carlson J."/>
            <person name="Booth B."/>
            <person name="Frise E."/>
            <person name="Park S."/>
            <person name="Wan K."/>
            <person name="Yu C."/>
            <person name="Celniker S."/>
        </authorList>
    </citation>
    <scope>NUCLEOTIDE SEQUENCE</scope>
</reference>
<comment type="subcellular location">
    <subcellularLocation>
        <location evidence="1">Cell membrane</location>
        <topology evidence="1">Lipid-anchor</topology>
        <orientation evidence="1">Cytoplasmic side</orientation>
    </subcellularLocation>
    <subcellularLocation>
        <location evidence="2">Cytoplasm</location>
        <location evidence="2">Cytosol</location>
    </subcellularLocation>
</comment>
<dbReference type="Bgee" id="FBgn0040650">
    <property type="expression patterns" value="Expressed in adult antennal lobe projection neuron adPN (Drosophila) in brain and 96 other cell types or tissues"/>
</dbReference>
<keyword evidence="3" id="KW-1003">Cell membrane</keyword>
<keyword evidence="9" id="KW-0676">Redox-active center</keyword>
<comment type="subunit">
    <text evidence="14">Interacts with GPX1.</text>
</comment>
<evidence type="ECO:0000256" key="8">
    <source>
        <dbReference type="ARBA" id="ARBA00023157"/>
    </source>
</evidence>
<evidence type="ECO:0000256" key="15">
    <source>
        <dbReference type="ARBA" id="ARBA00069166"/>
    </source>
</evidence>
<dbReference type="HOGENOM" id="CLU_068510_4_1_1"/>
<keyword evidence="8" id="KW-1015">Disulfide bond</keyword>
<dbReference type="PANTHER" id="PTHR15124">
    <property type="entry name" value="SELENOPROTEIN W"/>
    <property type="match status" value="1"/>
</dbReference>
<evidence type="ECO:0000256" key="9">
    <source>
        <dbReference type="ARBA" id="ARBA00023284"/>
    </source>
</evidence>
<keyword evidence="11" id="KW-0636">Prenylation</keyword>
<dbReference type="Pfam" id="PF10262">
    <property type="entry name" value="Rdx"/>
    <property type="match status" value="1"/>
</dbReference>
<dbReference type="InterPro" id="IPR011893">
    <property type="entry name" value="Selenoprotein_Rdx-typ"/>
</dbReference>
<evidence type="ECO:0000256" key="6">
    <source>
        <dbReference type="ARBA" id="ARBA00022990"/>
    </source>
</evidence>
<keyword evidence="10" id="KW-0449">Lipoprotein</keyword>
<evidence type="ECO:0000256" key="14">
    <source>
        <dbReference type="ARBA" id="ARBA00065658"/>
    </source>
</evidence>
<evidence type="ECO:0000256" key="5">
    <source>
        <dbReference type="ARBA" id="ARBA00022703"/>
    </source>
</evidence>
<evidence type="ECO:0000256" key="7">
    <source>
        <dbReference type="ARBA" id="ARBA00023136"/>
    </source>
</evidence>
<dbReference type="VEuPathDB" id="VectorBase:FBgn0040650"/>
<dbReference type="InterPro" id="IPR036249">
    <property type="entry name" value="Thioredoxin-like_sf"/>
</dbReference>
<keyword evidence="6" id="KW-0007">Acetylation</keyword>
<organism evidence="16">
    <name type="scientific">Drosophila melanogaster</name>
    <name type="common">Fruit fly</name>
    <dbReference type="NCBI Taxonomy" id="7227"/>
    <lineage>
        <taxon>Eukaryota</taxon>
        <taxon>Metazoa</taxon>
        <taxon>Ecdysozoa</taxon>
        <taxon>Arthropoda</taxon>
        <taxon>Hexapoda</taxon>
        <taxon>Insecta</taxon>
        <taxon>Pterygota</taxon>
        <taxon>Neoptera</taxon>
        <taxon>Endopterygota</taxon>
        <taxon>Diptera</taxon>
        <taxon>Brachycera</taxon>
        <taxon>Muscomorpha</taxon>
        <taxon>Ephydroidea</taxon>
        <taxon>Drosophilidae</taxon>
        <taxon>Drosophila</taxon>
        <taxon>Sophophora</taxon>
    </lineage>
</organism>
<evidence type="ECO:0000313" key="16">
    <source>
        <dbReference type="EMBL" id="ACK77629.1"/>
    </source>
</evidence>
<dbReference type="SUPFAM" id="SSF52833">
    <property type="entry name" value="Thioredoxin-like"/>
    <property type="match status" value="1"/>
</dbReference>
<dbReference type="Gene3D" id="3.40.30.10">
    <property type="entry name" value="Glutaredoxin"/>
    <property type="match status" value="1"/>
</dbReference>
<gene>
    <name evidence="16" type="primary">CG15456-RA</name>
</gene>
<accession>B7FNM1</accession>
<dbReference type="AlphaFoldDB" id="B7FNM1"/>
<dbReference type="ExpressionAtlas" id="B7FNM1">
    <property type="expression patterns" value="baseline and differential"/>
</dbReference>
<keyword evidence="4" id="KW-0963">Cytoplasm</keyword>
<keyword evidence="5" id="KW-0053">Apoptosis</keyword>
<keyword evidence="7" id="KW-0472">Membrane</keyword>
<dbReference type="PANTHER" id="PTHR15124:SF27">
    <property type="entry name" value="MIGRATION AND INVASION ENHANCER 1"/>
    <property type="match status" value="1"/>
</dbReference>
<sequence length="106" mass="11941">MYVLILEYFYVMVKVEVEYCGICNFSGQCHLLREFLLASSPDLDISCRTGRRGSFEVSIDGQLVHSKLSCLAFPQHASVLAQVQKAERGEPVEKVLEQPIKDCVVM</sequence>
<dbReference type="NCBIfam" id="TIGR02174">
    <property type="entry name" value="CXXU_selWTH"/>
    <property type="match status" value="1"/>
</dbReference>
<dbReference type="FunFam" id="3.40.30.10:FF:000131">
    <property type="entry name" value="migration and invasion enhancer 1"/>
    <property type="match status" value="1"/>
</dbReference>
<dbReference type="GO" id="GO:0006915">
    <property type="term" value="P:apoptotic process"/>
    <property type="evidence" value="ECO:0007669"/>
    <property type="project" value="UniProtKB-KW"/>
</dbReference>